<feature type="non-terminal residue" evidence="1">
    <location>
        <position position="176"/>
    </location>
</feature>
<accession>A0A2S9IIL7</accession>
<dbReference type="Proteomes" id="UP000239434">
    <property type="component" value="Unassembled WGS sequence"/>
</dbReference>
<dbReference type="EMBL" id="PVBR01000089">
    <property type="protein sequence ID" value="PRD40358.1"/>
    <property type="molecule type" value="Genomic_DNA"/>
</dbReference>
<gene>
    <name evidence="1" type="ORF">C5748_27465</name>
</gene>
<dbReference type="AlphaFoldDB" id="A0A2S9IIL7"/>
<organism evidence="1 2">
    <name type="scientific">Phyllobacterium phragmitis</name>
    <dbReference type="NCBI Taxonomy" id="2670329"/>
    <lineage>
        <taxon>Bacteria</taxon>
        <taxon>Pseudomonadati</taxon>
        <taxon>Pseudomonadota</taxon>
        <taxon>Alphaproteobacteria</taxon>
        <taxon>Hyphomicrobiales</taxon>
        <taxon>Phyllobacteriaceae</taxon>
        <taxon>Phyllobacterium</taxon>
    </lineage>
</organism>
<proteinExistence type="predicted"/>
<sequence length="176" mass="17533">MDSDLINVGENLTLDGTLNVSNAGGFGSGLYRLVNYDGTLTDNGLEIGAAPSGFNANNLTVQTATAKQVNLLVGAPFVSFWDGANTIANNAVDGGAGTWSATGNNWTLADGSANGAFEPSVLLIFAGTPGTVTVDDSAGAIGIQSGMQFAVDGYNVIGDAIGLTGANVVRVGDGTA</sequence>
<evidence type="ECO:0000313" key="2">
    <source>
        <dbReference type="Proteomes" id="UP000239434"/>
    </source>
</evidence>
<keyword evidence="2" id="KW-1185">Reference proteome</keyword>
<protein>
    <submittedName>
        <fullName evidence="1">Autotransporter outer membrane beta-barrel domain-containing protein</fullName>
    </submittedName>
</protein>
<reference evidence="1 2" key="1">
    <citation type="submission" date="2018-02" db="EMBL/GenBank/DDBJ databases">
        <title>The draft genome of Phyllobacterium sp. 1N-3.</title>
        <authorList>
            <person name="Liu L."/>
            <person name="Li L."/>
            <person name="Zhang X."/>
            <person name="Wang T."/>
            <person name="Liang L."/>
        </authorList>
    </citation>
    <scope>NUCLEOTIDE SEQUENCE [LARGE SCALE GENOMIC DNA]</scope>
    <source>
        <strain evidence="1 2">1N-3</strain>
    </source>
</reference>
<evidence type="ECO:0000313" key="1">
    <source>
        <dbReference type="EMBL" id="PRD40358.1"/>
    </source>
</evidence>
<name>A0A2S9IIL7_9HYPH</name>
<comment type="caution">
    <text evidence="1">The sequence shown here is derived from an EMBL/GenBank/DDBJ whole genome shotgun (WGS) entry which is preliminary data.</text>
</comment>